<feature type="transmembrane region" description="Helical" evidence="1">
    <location>
        <begin position="75"/>
        <end position="95"/>
    </location>
</feature>
<organism evidence="2 3">
    <name type="scientific">Rhodopirellula halodulae</name>
    <dbReference type="NCBI Taxonomy" id="2894198"/>
    <lineage>
        <taxon>Bacteria</taxon>
        <taxon>Pseudomonadati</taxon>
        <taxon>Planctomycetota</taxon>
        <taxon>Planctomycetia</taxon>
        <taxon>Pirellulales</taxon>
        <taxon>Pirellulaceae</taxon>
        <taxon>Rhodopirellula</taxon>
    </lineage>
</organism>
<dbReference type="Proteomes" id="UP001430306">
    <property type="component" value="Unassembled WGS sequence"/>
</dbReference>
<evidence type="ECO:0000256" key="1">
    <source>
        <dbReference type="SAM" id="Phobius"/>
    </source>
</evidence>
<gene>
    <name evidence="2" type="ORF">LOC71_21330</name>
</gene>
<reference evidence="2" key="1">
    <citation type="submission" date="2021-11" db="EMBL/GenBank/DDBJ databases">
        <title>Genome sequence.</title>
        <authorList>
            <person name="Sun Q."/>
        </authorList>
    </citation>
    <scope>NUCLEOTIDE SEQUENCE</scope>
    <source>
        <strain evidence="2">JC740</strain>
    </source>
</reference>
<comment type="caution">
    <text evidence="2">The sequence shown here is derived from an EMBL/GenBank/DDBJ whole genome shotgun (WGS) entry which is preliminary data.</text>
</comment>
<dbReference type="EMBL" id="JAJKFW010000060">
    <property type="protein sequence ID" value="MCC9644826.1"/>
    <property type="molecule type" value="Genomic_DNA"/>
</dbReference>
<evidence type="ECO:0000313" key="2">
    <source>
        <dbReference type="EMBL" id="MCC9644826.1"/>
    </source>
</evidence>
<keyword evidence="1" id="KW-0472">Membrane</keyword>
<dbReference type="RefSeq" id="WP_230276505.1">
    <property type="nucleotide sequence ID" value="NZ_JAJKFW010000060.1"/>
</dbReference>
<protein>
    <submittedName>
        <fullName evidence="2">Uncharacterized protein</fullName>
    </submittedName>
</protein>
<feature type="transmembrane region" description="Helical" evidence="1">
    <location>
        <begin position="21"/>
        <end position="41"/>
    </location>
</feature>
<evidence type="ECO:0000313" key="3">
    <source>
        <dbReference type="Proteomes" id="UP001430306"/>
    </source>
</evidence>
<keyword evidence="1" id="KW-1133">Transmembrane helix</keyword>
<keyword evidence="3" id="KW-1185">Reference proteome</keyword>
<accession>A0ABS8NMT5</accession>
<keyword evidence="1" id="KW-0812">Transmembrane</keyword>
<name>A0ABS8NMT5_9BACT</name>
<proteinExistence type="predicted"/>
<sequence length="116" mass="12627">MNPNPYHSSNTQQTNVQQLRSVRVWIVGSVFAAVSAFTPLWSGVHLLGQEFGLFPVPYGMFDIEVNGTPVSNRSFMWSSLLAGGLLIGIALACILRAHRNYKHNINVRAAGSQATG</sequence>